<dbReference type="SMART" id="SM00842">
    <property type="entry name" value="FtsA"/>
    <property type="match status" value="1"/>
</dbReference>
<evidence type="ECO:0000259" key="1">
    <source>
        <dbReference type="SMART" id="SM00842"/>
    </source>
</evidence>
<dbReference type="InterPro" id="IPR050696">
    <property type="entry name" value="FtsA/MreB"/>
</dbReference>
<dbReference type="InterPro" id="IPR003494">
    <property type="entry name" value="SHS2_FtsA"/>
</dbReference>
<dbReference type="Pfam" id="PF14450">
    <property type="entry name" value="FtsA"/>
    <property type="match status" value="1"/>
</dbReference>
<dbReference type="SUPFAM" id="SSF53067">
    <property type="entry name" value="Actin-like ATPase domain"/>
    <property type="match status" value="2"/>
</dbReference>
<keyword evidence="2" id="KW-0132">Cell division</keyword>
<dbReference type="RefSeq" id="WP_013778600.1">
    <property type="nucleotide sequence ID" value="NC_015519.1"/>
</dbReference>
<dbReference type="GO" id="GO:0051301">
    <property type="term" value="P:cell division"/>
    <property type="evidence" value="ECO:0007669"/>
    <property type="project" value="UniProtKB-KW"/>
</dbReference>
<dbReference type="EMBL" id="HF563609">
    <property type="protein sequence ID" value="CDI40771.1"/>
    <property type="molecule type" value="Genomic_DNA"/>
</dbReference>
<keyword evidence="2" id="KW-0131">Cell cycle</keyword>
<feature type="domain" description="SHS2" evidence="1">
    <location>
        <begin position="8"/>
        <end position="206"/>
    </location>
</feature>
<gene>
    <name evidence="2" type="ordered locus">TEPIRE1_1646</name>
</gene>
<evidence type="ECO:0000313" key="3">
    <source>
        <dbReference type="Proteomes" id="UP000010802"/>
    </source>
</evidence>
<dbReference type="STRING" id="1209989.TepRe1_1532"/>
<keyword evidence="3" id="KW-1185">Reference proteome</keyword>
<dbReference type="eggNOG" id="COG0849">
    <property type="taxonomic scope" value="Bacteria"/>
</dbReference>
<dbReference type="Proteomes" id="UP000010802">
    <property type="component" value="Chromosome"/>
</dbReference>
<evidence type="ECO:0000313" key="2">
    <source>
        <dbReference type="EMBL" id="CDI40771.1"/>
    </source>
</evidence>
<proteinExistence type="predicted"/>
<dbReference type="KEGG" id="tae:TepiRe1_1646"/>
<dbReference type="AlphaFoldDB" id="F4LW09"/>
<sequence length="589" mass="64379">MNKVGQEVFALDIGTRTVAGLVVSKQGKTYKILAHKVLEHESRVMYDGQIHDIEAVAKSVRSIKEDIEKKLNKKLEKAAVAAAGRALYTVEAETERKISPFMEVTEEDIRSLETEALSKAIKSLAEKNKQGDFDNYYCVGFSPIKWFLEDESLENLLGQKGSSISVKIVATFLPRTVVESLLTVLNRCDLGLESLTLEPIAAGDIVVLPGMRKLNIALVDIGAGTSDIAISRDGSIFAYGMVPMAGDEITEKICEEFLLNFDEGERVKRELSLHETVKFMDILGNTEEFRTKKITETIGPIINELSTKIARKILELNGKTPAAVLMIGGGSLMPGLPESLAAHLEIPKERVGVKGREGLTDIQGCEDFTGPFSVTPIGIAINSLKGAHLSSYKVYINEKPINILAQDNPTVLNALLYAGKSSAEIFGRPGLAKTFKLNGKLKIVKGEMAKPAIVTMNGKNVDLNEPIKDGAVISFLAAKDGKAGSSKIKEYISEEDKISLKINGRNFIIDPVIKVSGRTMSPEEEIPDDALITIEPRDMILSDVFSIISFKPEGMAGKLVMKINGIDAGFADPIKHNDEIEIYWENLTR</sequence>
<dbReference type="InterPro" id="IPR043129">
    <property type="entry name" value="ATPase_NBD"/>
</dbReference>
<dbReference type="PANTHER" id="PTHR32432">
    <property type="entry name" value="CELL DIVISION PROTEIN FTSA-RELATED"/>
    <property type="match status" value="1"/>
</dbReference>
<dbReference type="CDD" id="cd24004">
    <property type="entry name" value="ASKHA_NBD_PilM-like"/>
    <property type="match status" value="1"/>
</dbReference>
<protein>
    <submittedName>
        <fullName evidence="2">Cell division protein FtsA</fullName>
    </submittedName>
</protein>
<name>F4LW09_TEPAE</name>
<dbReference type="PANTHER" id="PTHR32432:SF3">
    <property type="entry name" value="ETHANOLAMINE UTILIZATION PROTEIN EUTJ"/>
    <property type="match status" value="1"/>
</dbReference>
<accession>F4LW09</accession>
<dbReference type="HOGENOM" id="CLU_010661_1_0_9"/>
<dbReference type="KEGG" id="tep:TepRe1_1532"/>
<reference evidence="3" key="1">
    <citation type="journal article" date="2013" name="Genome Announc.">
        <title>First genome sequence of a syntrophic acetate-oxidizing bacterium, Tepidanaerobacter acetatoxydans strain Re1.</title>
        <authorList>
            <person name="Manzoor S."/>
            <person name="Bongcam-Rudloff E."/>
            <person name="Schnurer A."/>
            <person name="Muller B."/>
        </authorList>
    </citation>
    <scope>NUCLEOTIDE SEQUENCE [LARGE SCALE GENOMIC DNA]</scope>
    <source>
        <strain evidence="3">Re1</strain>
    </source>
</reference>
<dbReference type="Gene3D" id="3.30.420.40">
    <property type="match status" value="2"/>
</dbReference>
<organism evidence="2 3">
    <name type="scientific">Tepidanaerobacter acetatoxydans (strain DSM 21804 / JCM 16047 / Re1)</name>
    <dbReference type="NCBI Taxonomy" id="1209989"/>
    <lineage>
        <taxon>Bacteria</taxon>
        <taxon>Bacillati</taxon>
        <taxon>Bacillota</taxon>
        <taxon>Clostridia</taxon>
        <taxon>Thermosediminibacterales</taxon>
        <taxon>Tepidanaerobacteraceae</taxon>
        <taxon>Tepidanaerobacter</taxon>
    </lineage>
</organism>